<accession>A0A0F9TR01</accession>
<gene>
    <name evidence="2" type="ORF">LCGC14_0699580</name>
</gene>
<dbReference type="Pfam" id="PF20094">
    <property type="entry name" value="GWxTD_dom"/>
    <property type="match status" value="1"/>
</dbReference>
<dbReference type="InterPro" id="IPR030959">
    <property type="entry name" value="GWxTD_dom"/>
</dbReference>
<proteinExistence type="predicted"/>
<dbReference type="EMBL" id="LAZR01001488">
    <property type="protein sequence ID" value="KKN43798.1"/>
    <property type="molecule type" value="Genomic_DNA"/>
</dbReference>
<comment type="caution">
    <text evidence="2">The sequence shown here is derived from an EMBL/GenBank/DDBJ whole genome shotgun (WGS) entry which is preliminary data.</text>
</comment>
<organism evidence="2">
    <name type="scientific">marine sediment metagenome</name>
    <dbReference type="NCBI Taxonomy" id="412755"/>
    <lineage>
        <taxon>unclassified sequences</taxon>
        <taxon>metagenomes</taxon>
        <taxon>ecological metagenomes</taxon>
    </lineage>
</organism>
<reference evidence="2" key="1">
    <citation type="journal article" date="2015" name="Nature">
        <title>Complex archaea that bridge the gap between prokaryotes and eukaryotes.</title>
        <authorList>
            <person name="Spang A."/>
            <person name="Saw J.H."/>
            <person name="Jorgensen S.L."/>
            <person name="Zaremba-Niedzwiedzka K."/>
            <person name="Martijn J."/>
            <person name="Lind A.E."/>
            <person name="van Eijk R."/>
            <person name="Schleper C."/>
            <person name="Guy L."/>
            <person name="Ettema T.J."/>
        </authorList>
    </citation>
    <scope>NUCLEOTIDE SEQUENCE</scope>
</reference>
<protein>
    <recommendedName>
        <fullName evidence="1">GWxTD domain-containing protein</fullName>
    </recommendedName>
</protein>
<sequence>MKKSYFLCLLPVVALLLHSACTSSHKILKPPVDSNSQKFLDIIRYIITPQEERIFRAMPPEDRGEFIIDFWARRDSDPSTPENEFRSVYYTRLAVADKAFGAGIPGWMTDKGRIYILLGPPMDVIKKTMGEKSKEFSRDQRQLSANLLEEGTFTEKPTDIWIYNQYPDYFAGPLRLTFVDYDGTGNYRLTTDVEVKPFSMMSPHQSDPDMVKYQWIGEIEGSESFSAFLPFLDYSKSLGEIQKSKDGTYAVECAFDIPYRAIRYQKKGDGWDYHLELSIEVKFVGEKSSYRENKVISKHISSKNLKKNFSEKYTIRQSFFVPLNIGKNEIYFSVRDNISQKRLRKLDIVDIKK</sequence>
<dbReference type="NCBIfam" id="TIGR04514">
    <property type="entry name" value="GWxTD_dom"/>
    <property type="match status" value="1"/>
</dbReference>
<evidence type="ECO:0000259" key="1">
    <source>
        <dbReference type="Pfam" id="PF20094"/>
    </source>
</evidence>
<evidence type="ECO:0000313" key="2">
    <source>
        <dbReference type="EMBL" id="KKN43798.1"/>
    </source>
</evidence>
<feature type="domain" description="GWxTD" evidence="1">
    <location>
        <begin position="33"/>
        <end position="130"/>
    </location>
</feature>
<name>A0A0F9TR01_9ZZZZ</name>
<dbReference type="AlphaFoldDB" id="A0A0F9TR01"/>